<reference evidence="2 3" key="1">
    <citation type="journal article" date="2015" name="Stand. Genomic Sci.">
        <title>Genomic Encyclopedia of Bacterial and Archaeal Type Strains, Phase III: the genomes of soil and plant-associated and newly described type strains.</title>
        <authorList>
            <person name="Whitman W.B."/>
            <person name="Woyke T."/>
            <person name="Klenk H.P."/>
            <person name="Zhou Y."/>
            <person name="Lilburn T.G."/>
            <person name="Beck B.J."/>
            <person name="De Vos P."/>
            <person name="Vandamme P."/>
            <person name="Eisen J.A."/>
            <person name="Garrity G."/>
            <person name="Hugenholtz P."/>
            <person name="Kyrpides N.C."/>
        </authorList>
    </citation>
    <scope>NUCLEOTIDE SEQUENCE [LARGE SCALE GENOMIC DNA]</scope>
    <source>
        <strain evidence="2 3">CGMCC 1.6858</strain>
    </source>
</reference>
<evidence type="ECO:0000256" key="1">
    <source>
        <dbReference type="SAM" id="MobiDB-lite"/>
    </source>
</evidence>
<name>A0A562PUB3_9PSED</name>
<dbReference type="EMBL" id="VLKY01000021">
    <property type="protein sequence ID" value="TWI48042.1"/>
    <property type="molecule type" value="Genomic_DNA"/>
</dbReference>
<accession>A0A562PUB3</accession>
<sequence length="330" mass="37105">MAKRTVYFYDIILSAKGQSRAKGNTADFSTHPKSLRDIASHISHLYLAGDNFLHKGYTANSPSNYIQDFRLEKDRAIFLINRSDPSAPDSVSSDPTTKSRIVHKKPNDHGGEYSAHIILFLDAYIGKNQYLCIFESAYGSGLNATTIHSYIGHIIRHCKKQLADNYKIPNINRAVDKNGDPLMVHHIHDVTFRGHPSDQFVKDLENGQLSSVELVSYSGVGATWDERGFVKERKRTVTLEPSADLIGDTMSALRGIRNTITKQHQEYKQIRLKFVTESGDTKDATMLSDTGILEAPEAYVKKHSLNMGLIKTNSFDEIQELIIKKMVSYI</sequence>
<dbReference type="OrthoDB" id="7069137at2"/>
<dbReference type="Proteomes" id="UP000316905">
    <property type="component" value="Unassembled WGS sequence"/>
</dbReference>
<evidence type="ECO:0000313" key="3">
    <source>
        <dbReference type="Proteomes" id="UP000316905"/>
    </source>
</evidence>
<dbReference type="RefSeq" id="WP_145145522.1">
    <property type="nucleotide sequence ID" value="NZ_VLKY01000021.1"/>
</dbReference>
<comment type="caution">
    <text evidence="2">The sequence shown here is derived from an EMBL/GenBank/DDBJ whole genome shotgun (WGS) entry which is preliminary data.</text>
</comment>
<dbReference type="AlphaFoldDB" id="A0A562PUB3"/>
<gene>
    <name evidence="2" type="ORF">IQ22_04235</name>
</gene>
<protein>
    <submittedName>
        <fullName evidence="2">Uncharacterized protein</fullName>
    </submittedName>
</protein>
<organism evidence="2 3">
    <name type="scientific">Pseudomonas duriflava</name>
    <dbReference type="NCBI Taxonomy" id="459528"/>
    <lineage>
        <taxon>Bacteria</taxon>
        <taxon>Pseudomonadati</taxon>
        <taxon>Pseudomonadota</taxon>
        <taxon>Gammaproteobacteria</taxon>
        <taxon>Pseudomonadales</taxon>
        <taxon>Pseudomonadaceae</taxon>
        <taxon>Pseudomonas</taxon>
    </lineage>
</organism>
<feature type="region of interest" description="Disordered" evidence="1">
    <location>
        <begin position="85"/>
        <end position="106"/>
    </location>
</feature>
<keyword evidence="3" id="KW-1185">Reference proteome</keyword>
<evidence type="ECO:0000313" key="2">
    <source>
        <dbReference type="EMBL" id="TWI48042.1"/>
    </source>
</evidence>
<feature type="compositionally biased region" description="Low complexity" evidence="1">
    <location>
        <begin position="85"/>
        <end position="95"/>
    </location>
</feature>
<proteinExistence type="predicted"/>